<dbReference type="EMBL" id="PYDT01000009">
    <property type="protein sequence ID" value="THU49859.1"/>
    <property type="molecule type" value="Genomic_DNA"/>
</dbReference>
<feature type="region of interest" description="Disordered" evidence="1">
    <location>
        <begin position="225"/>
        <end position="264"/>
    </location>
</feature>
<proteinExistence type="predicted"/>
<comment type="caution">
    <text evidence="2">The sequence shown here is derived from an EMBL/GenBank/DDBJ whole genome shotgun (WGS) entry which is preliminary data.</text>
</comment>
<sequence length="276" mass="31005">MMREEDGSGAESHPAHGDLHDRGAGLHRIPTLREADGGDPLLTEFAVNAYSDEIKHIMEPARQQSSSSSGHPWVGRIHFHRLNIKYNSRFGVLIRMSHVGYMIDRIDPIKNPALRNLWISKQSAGREKPWAFFRGGFGQQELRIAAWTPPFLLRDDFGCMLSATDHRNRMSLDLIRAMPFVSWGQLDMTAVCSLSEVDAAESTTFTHRKSENMRLEPMECEVVIPPRPSDSENHVRTLPPQKPAALTGPRPGGHGSDAHRSEQRSAHGILRFPFAF</sequence>
<organism evidence="2 3">
    <name type="scientific">Musa balbisiana</name>
    <name type="common">Banana</name>
    <dbReference type="NCBI Taxonomy" id="52838"/>
    <lineage>
        <taxon>Eukaryota</taxon>
        <taxon>Viridiplantae</taxon>
        <taxon>Streptophyta</taxon>
        <taxon>Embryophyta</taxon>
        <taxon>Tracheophyta</taxon>
        <taxon>Spermatophyta</taxon>
        <taxon>Magnoliopsida</taxon>
        <taxon>Liliopsida</taxon>
        <taxon>Zingiberales</taxon>
        <taxon>Musaceae</taxon>
        <taxon>Musa</taxon>
    </lineage>
</organism>
<feature type="region of interest" description="Disordered" evidence="1">
    <location>
        <begin position="1"/>
        <end position="23"/>
    </location>
</feature>
<accession>A0A4S8INM5</accession>
<gene>
    <name evidence="2" type="ORF">C4D60_Mb06t14010</name>
</gene>
<evidence type="ECO:0000256" key="1">
    <source>
        <dbReference type="SAM" id="MobiDB-lite"/>
    </source>
</evidence>
<reference evidence="2 3" key="1">
    <citation type="journal article" date="2019" name="Nat. Plants">
        <title>Genome sequencing of Musa balbisiana reveals subgenome evolution and function divergence in polyploid bananas.</title>
        <authorList>
            <person name="Yao X."/>
        </authorList>
    </citation>
    <scope>NUCLEOTIDE SEQUENCE [LARGE SCALE GENOMIC DNA]</scope>
    <source>
        <strain evidence="3">cv. DH-PKW</strain>
        <tissue evidence="2">Leaves</tissue>
    </source>
</reference>
<evidence type="ECO:0000313" key="2">
    <source>
        <dbReference type="EMBL" id="THU49859.1"/>
    </source>
</evidence>
<dbReference type="STRING" id="52838.A0A4S8INM5"/>
<dbReference type="Proteomes" id="UP000317650">
    <property type="component" value="Chromosome 6"/>
</dbReference>
<name>A0A4S8INM5_MUSBA</name>
<keyword evidence="3" id="KW-1185">Reference proteome</keyword>
<dbReference type="AlphaFoldDB" id="A0A4S8INM5"/>
<protein>
    <submittedName>
        <fullName evidence="2">Uncharacterized protein</fullName>
    </submittedName>
</protein>
<evidence type="ECO:0000313" key="3">
    <source>
        <dbReference type="Proteomes" id="UP000317650"/>
    </source>
</evidence>
<feature type="compositionally biased region" description="Basic and acidic residues" evidence="1">
    <location>
        <begin position="13"/>
        <end position="23"/>
    </location>
</feature>